<dbReference type="GO" id="GO:0046872">
    <property type="term" value="F:metal ion binding"/>
    <property type="evidence" value="ECO:0007669"/>
    <property type="project" value="UniProtKB-KW"/>
</dbReference>
<evidence type="ECO:0000313" key="10">
    <source>
        <dbReference type="EMBL" id="TEB05711.1"/>
    </source>
</evidence>
<dbReference type="GO" id="GO:0051539">
    <property type="term" value="F:4 iron, 4 sulfur cluster binding"/>
    <property type="evidence" value="ECO:0007669"/>
    <property type="project" value="UniProtKB-KW"/>
</dbReference>
<dbReference type="Pfam" id="PF02730">
    <property type="entry name" value="AFOR_N"/>
    <property type="match status" value="1"/>
</dbReference>
<dbReference type="InterPro" id="IPR036503">
    <property type="entry name" value="Ald_Fedxn_OxRdtase_N_sf"/>
</dbReference>
<keyword evidence="7" id="KW-0411">Iron-sulfur</keyword>
<comment type="similarity">
    <text evidence="2">Belongs to the AOR/FOR family.</text>
</comment>
<protein>
    <submittedName>
        <fullName evidence="10">Putative oxidoreductase YdhV</fullName>
        <ecNumber evidence="10">1.-.-.-</ecNumber>
    </submittedName>
</protein>
<dbReference type="RefSeq" id="WP_190258462.1">
    <property type="nucleotide sequence ID" value="NZ_QFGA01000002.1"/>
</dbReference>
<gene>
    <name evidence="10" type="primary">ydhV_11</name>
    <name evidence="10" type="ORF">Psch_02752</name>
</gene>
<keyword evidence="3" id="KW-0004">4Fe-4S</keyword>
<evidence type="ECO:0000256" key="6">
    <source>
        <dbReference type="ARBA" id="ARBA00023004"/>
    </source>
</evidence>
<dbReference type="AlphaFoldDB" id="A0A4Y7RAL5"/>
<dbReference type="PANTHER" id="PTHR30038">
    <property type="entry name" value="ALDEHYDE FERREDOXIN OXIDOREDUCTASE"/>
    <property type="match status" value="1"/>
</dbReference>
<evidence type="ECO:0000313" key="11">
    <source>
        <dbReference type="Proteomes" id="UP000298324"/>
    </source>
</evidence>
<dbReference type="Pfam" id="PF01314">
    <property type="entry name" value="AFOR_C"/>
    <property type="match status" value="1"/>
</dbReference>
<comment type="cofactor">
    <cofactor evidence="1">
        <name>[4Fe-4S] cluster</name>
        <dbReference type="ChEBI" id="CHEBI:49883"/>
    </cofactor>
</comment>
<reference evidence="10 11" key="1">
    <citation type="journal article" date="2018" name="Environ. Microbiol.">
        <title>Novel energy conservation strategies and behaviour of Pelotomaculum schinkii driving syntrophic propionate catabolism.</title>
        <authorList>
            <person name="Hidalgo-Ahumada C.A.P."/>
            <person name="Nobu M.K."/>
            <person name="Narihiro T."/>
            <person name="Tamaki H."/>
            <person name="Liu W.T."/>
            <person name="Kamagata Y."/>
            <person name="Stams A.J.M."/>
            <person name="Imachi H."/>
            <person name="Sousa D.Z."/>
        </authorList>
    </citation>
    <scope>NUCLEOTIDE SEQUENCE [LARGE SCALE GENOMIC DNA]</scope>
    <source>
        <strain evidence="10 11">HH</strain>
    </source>
</reference>
<dbReference type="GO" id="GO:0009055">
    <property type="term" value="F:electron transfer activity"/>
    <property type="evidence" value="ECO:0007669"/>
    <property type="project" value="InterPro"/>
</dbReference>
<evidence type="ECO:0000256" key="3">
    <source>
        <dbReference type="ARBA" id="ARBA00022485"/>
    </source>
</evidence>
<comment type="cofactor">
    <cofactor evidence="8">
        <name>tungstopterin</name>
        <dbReference type="ChEBI" id="CHEBI:30402"/>
    </cofactor>
</comment>
<evidence type="ECO:0000259" key="9">
    <source>
        <dbReference type="SMART" id="SM00790"/>
    </source>
</evidence>
<dbReference type="EC" id="1.-.-.-" evidence="10"/>
<comment type="caution">
    <text evidence="10">The sequence shown here is derived from an EMBL/GenBank/DDBJ whole genome shotgun (WGS) entry which is preliminary data.</text>
</comment>
<accession>A0A4Y7RAL5</accession>
<dbReference type="SUPFAM" id="SSF48310">
    <property type="entry name" value="Aldehyde ferredoxin oxidoreductase, C-terminal domains"/>
    <property type="match status" value="1"/>
</dbReference>
<keyword evidence="5 10" id="KW-0560">Oxidoreductase</keyword>
<keyword evidence="11" id="KW-1185">Reference proteome</keyword>
<evidence type="ECO:0000256" key="8">
    <source>
        <dbReference type="ARBA" id="ARBA00049934"/>
    </source>
</evidence>
<keyword evidence="6" id="KW-0408">Iron</keyword>
<dbReference type="Gene3D" id="3.60.9.10">
    <property type="entry name" value="Aldehyde ferredoxin oxidoreductase, N-terminal domain"/>
    <property type="match status" value="1"/>
</dbReference>
<dbReference type="InterPro" id="IPR051919">
    <property type="entry name" value="W-dependent_AOR"/>
</dbReference>
<proteinExistence type="inferred from homology"/>
<dbReference type="InterPro" id="IPR013983">
    <property type="entry name" value="Ald_Fedxn_OxRdtase_N"/>
</dbReference>
<dbReference type="InterPro" id="IPR013985">
    <property type="entry name" value="Ald_Fedxn_OxRdtase_dom3"/>
</dbReference>
<dbReference type="InterPro" id="IPR013984">
    <property type="entry name" value="Ald_Fedxn_OxRdtase_dom2"/>
</dbReference>
<evidence type="ECO:0000256" key="7">
    <source>
        <dbReference type="ARBA" id="ARBA00023014"/>
    </source>
</evidence>
<organism evidence="10 11">
    <name type="scientific">Pelotomaculum schinkii</name>
    <dbReference type="NCBI Taxonomy" id="78350"/>
    <lineage>
        <taxon>Bacteria</taxon>
        <taxon>Bacillati</taxon>
        <taxon>Bacillota</taxon>
        <taxon>Clostridia</taxon>
        <taxon>Eubacteriales</taxon>
        <taxon>Desulfotomaculaceae</taxon>
        <taxon>Pelotomaculum</taxon>
    </lineage>
</organism>
<dbReference type="Gene3D" id="1.10.569.10">
    <property type="entry name" value="Aldehyde Ferredoxin Oxidoreductase Protein, subunit A, domain 2"/>
    <property type="match status" value="1"/>
</dbReference>
<dbReference type="SUPFAM" id="SSF56228">
    <property type="entry name" value="Aldehyde ferredoxin oxidoreductase, N-terminal domain"/>
    <property type="match status" value="1"/>
</dbReference>
<dbReference type="InterPro" id="IPR001203">
    <property type="entry name" value="OxRdtase_Ald_Fedxn_C"/>
</dbReference>
<dbReference type="EMBL" id="QFGA01000002">
    <property type="protein sequence ID" value="TEB05711.1"/>
    <property type="molecule type" value="Genomic_DNA"/>
</dbReference>
<evidence type="ECO:0000256" key="5">
    <source>
        <dbReference type="ARBA" id="ARBA00023002"/>
    </source>
</evidence>
<dbReference type="PANTHER" id="PTHR30038:SF0">
    <property type="entry name" value="TUNGSTEN-CONTAINING ALDEHYDE FERREDOXIN OXIDOREDUCTASE"/>
    <property type="match status" value="1"/>
</dbReference>
<evidence type="ECO:0000256" key="4">
    <source>
        <dbReference type="ARBA" id="ARBA00022723"/>
    </source>
</evidence>
<evidence type="ECO:0000256" key="2">
    <source>
        <dbReference type="ARBA" id="ARBA00011032"/>
    </source>
</evidence>
<dbReference type="InterPro" id="IPR036021">
    <property type="entry name" value="Tungsten_al_ferr_oxy-like_C"/>
</dbReference>
<name>A0A4Y7RAL5_9FIRM</name>
<dbReference type="GO" id="GO:0016625">
    <property type="term" value="F:oxidoreductase activity, acting on the aldehyde or oxo group of donors, iron-sulfur protein as acceptor"/>
    <property type="evidence" value="ECO:0007669"/>
    <property type="project" value="InterPro"/>
</dbReference>
<dbReference type="SMART" id="SM00790">
    <property type="entry name" value="AFOR_N"/>
    <property type="match status" value="1"/>
</dbReference>
<evidence type="ECO:0000256" key="1">
    <source>
        <dbReference type="ARBA" id="ARBA00001966"/>
    </source>
</evidence>
<dbReference type="Gene3D" id="1.10.599.10">
    <property type="entry name" value="Aldehyde Ferredoxin Oxidoreductase Protein, subunit A, domain 3"/>
    <property type="match status" value="1"/>
</dbReference>
<feature type="domain" description="Aldehyde ferredoxin oxidoreductase N-terminal" evidence="9">
    <location>
        <begin position="1"/>
        <end position="207"/>
    </location>
</feature>
<dbReference type="Proteomes" id="UP000298324">
    <property type="component" value="Unassembled WGS sequence"/>
</dbReference>
<sequence length="567" mass="60229">MSKFLRVKTDTKSILTEVVNEEYAMYGGRGLIAKILNDEVNPKCNALGPENKFIVCGGLLNGTTFPCSGRLSVGGKSPLTGGIKEANSGGTAGLMLARLGIKAIIIENQPLNNEWSILKIDKDKAELLPADQYVGMNTYALSAQLRNDFGEKIGMILIGTAGERGYRMASVQVTDMEGRPCRSAARGGLGAVMGSKGIKAIVLDAAGPAQVEYTDKKKFAAATRTYVKAVKADPVGGQLFPAIGTAGLVNMLNGLGAMPTLNFSDGRWDKAENICGEKLAEIQKSRGGKNGHKCMPGCIISCSNLINDENGDYVTGSLEYETIALNGSNLGIDSLDAIATIDRLCDDLGVDTIETGGMLGVCMEAGKIQFGDDKGAIQLIQEMMDDTEFGKILGNGAEYAGNYLGVKRIPVAKSQTMAGYDPRGLKGIGVTYATSPMGADHTAGNPIGNPTVDPYKKEGQVEVSAFLQPFMATCDSLGLCMHIYMPSQDPANLTLLLELMGGRFGGEWDAGKLYQIGKQTLALEKAFNKGAGFTAKDDKLPDFMYKEVLPSTGCKFDISQEEMTQAV</sequence>
<keyword evidence="4" id="KW-0479">Metal-binding</keyword>